<accession>A0A4Y3WNE1</accession>
<organism evidence="3 4">
    <name type="scientific">Pseudonocardia hydrocarbonoxydans</name>
    <dbReference type="NCBI Taxonomy" id="76726"/>
    <lineage>
        <taxon>Bacteria</taxon>
        <taxon>Bacillati</taxon>
        <taxon>Actinomycetota</taxon>
        <taxon>Actinomycetes</taxon>
        <taxon>Pseudonocardiales</taxon>
        <taxon>Pseudonocardiaceae</taxon>
        <taxon>Pseudonocardia</taxon>
    </lineage>
</organism>
<dbReference type="InterPro" id="IPR003018">
    <property type="entry name" value="GAF"/>
</dbReference>
<gene>
    <name evidence="3" type="ORF">PHY01_22910</name>
</gene>
<comment type="similarity">
    <text evidence="1">Belongs to the CdaR family.</text>
</comment>
<dbReference type="InterPro" id="IPR051448">
    <property type="entry name" value="CdaR-like_regulators"/>
</dbReference>
<dbReference type="Pfam" id="PF17853">
    <property type="entry name" value="GGDEF_2"/>
    <property type="match status" value="1"/>
</dbReference>
<keyword evidence="4" id="KW-1185">Reference proteome</keyword>
<name>A0A4Y3WNE1_9PSEU</name>
<proteinExistence type="inferred from homology"/>
<dbReference type="InterPro" id="IPR029016">
    <property type="entry name" value="GAF-like_dom_sf"/>
</dbReference>
<sequence length="596" mass="63147">MGEIARAVNAAEPLDGLLARVAEQACALIGFDCCAVLLAEPDEARLRVAGSSGLSRDYVALVSDTGSLLIHPADPTLDSPAAEAYRAGCTVTVTDVGNAARYGRLRHLAPKQGYRALIAAPLHAPVAGTLGVVVAYSEAAREFGAAEVELVELLADQAALACEAARLRSDQQNVITELRRSRTVTEWAEQQHRALMRLVLDGVGLAELVTALADTLGASVTVEDRHGGVLARAPATGYRPPPEAAARRRGPVRDALEALVRRNEVVEVHPHRSGRPGASAVGHPVEHAHGVWVAPVVVGGELAARLWVTNPRAAPAPVERRVIERFALVVAIEVLKQQNLVDVEERLSGDLIGDLLHPGGPQHPQGVLDRAAALGHDLARPHVVAVLALDPPGPAPRLTEVVRAAARRAPPLAGPHEDVHVLLFPDGPGLDDVLRGILTQVELALPGRTATIAIGPVAEGPTDHVSAYRVARGAVRLRRTARPGGLVDVRDLGLAAFLLEEGAPDALRRFARNLLRPVVAHDGRRGGDLIPTLRVWLAAGCSTSATARALVVHPNTVGYRIASIEKLTGRSLRRSDTRLDLQLALTVRDIVRVEGH</sequence>
<comment type="caution">
    <text evidence="3">The sequence shown here is derived from an EMBL/GenBank/DDBJ whole genome shotgun (WGS) entry which is preliminary data.</text>
</comment>
<evidence type="ECO:0000256" key="1">
    <source>
        <dbReference type="ARBA" id="ARBA00006754"/>
    </source>
</evidence>
<dbReference type="Gene3D" id="1.10.10.2840">
    <property type="entry name" value="PucR C-terminal helix-turn-helix domain"/>
    <property type="match status" value="1"/>
</dbReference>
<dbReference type="Proteomes" id="UP000320338">
    <property type="component" value="Unassembled WGS sequence"/>
</dbReference>
<dbReference type="InterPro" id="IPR041522">
    <property type="entry name" value="CdaR_GGDEF"/>
</dbReference>
<dbReference type="InterPro" id="IPR025736">
    <property type="entry name" value="PucR_C-HTH_dom"/>
</dbReference>
<dbReference type="PANTHER" id="PTHR33744">
    <property type="entry name" value="CARBOHYDRATE DIACID REGULATOR"/>
    <property type="match status" value="1"/>
</dbReference>
<dbReference type="Gene3D" id="3.30.450.40">
    <property type="match status" value="1"/>
</dbReference>
<dbReference type="Pfam" id="PF13556">
    <property type="entry name" value="HTH_30"/>
    <property type="match status" value="1"/>
</dbReference>
<evidence type="ECO:0000313" key="4">
    <source>
        <dbReference type="Proteomes" id="UP000320338"/>
    </source>
</evidence>
<dbReference type="SMART" id="SM00065">
    <property type="entry name" value="GAF"/>
    <property type="match status" value="1"/>
</dbReference>
<protein>
    <recommendedName>
        <fullName evidence="2">GAF domain-containing protein</fullName>
    </recommendedName>
</protein>
<dbReference type="Pfam" id="PF13185">
    <property type="entry name" value="GAF_2"/>
    <property type="match status" value="1"/>
</dbReference>
<dbReference type="InterPro" id="IPR042070">
    <property type="entry name" value="PucR_C-HTH_sf"/>
</dbReference>
<feature type="domain" description="GAF" evidence="2">
    <location>
        <begin position="13"/>
        <end position="172"/>
    </location>
</feature>
<evidence type="ECO:0000313" key="3">
    <source>
        <dbReference type="EMBL" id="GEC20008.1"/>
    </source>
</evidence>
<dbReference type="SUPFAM" id="SSF55781">
    <property type="entry name" value="GAF domain-like"/>
    <property type="match status" value="2"/>
</dbReference>
<dbReference type="EMBL" id="BJNG01000017">
    <property type="protein sequence ID" value="GEC20008.1"/>
    <property type="molecule type" value="Genomic_DNA"/>
</dbReference>
<evidence type="ECO:0000259" key="2">
    <source>
        <dbReference type="SMART" id="SM00065"/>
    </source>
</evidence>
<dbReference type="PANTHER" id="PTHR33744:SF1">
    <property type="entry name" value="DNA-BINDING TRANSCRIPTIONAL ACTIVATOR ADER"/>
    <property type="match status" value="1"/>
</dbReference>
<reference evidence="3 4" key="1">
    <citation type="submission" date="2019-06" db="EMBL/GenBank/DDBJ databases">
        <title>Whole genome shotgun sequence of Pseudonocardia hydrocarbonoxydans NBRC 14498.</title>
        <authorList>
            <person name="Hosoyama A."/>
            <person name="Uohara A."/>
            <person name="Ohji S."/>
            <person name="Ichikawa N."/>
        </authorList>
    </citation>
    <scope>NUCLEOTIDE SEQUENCE [LARGE SCALE GENOMIC DNA]</scope>
    <source>
        <strain evidence="3 4">NBRC 14498</strain>
    </source>
</reference>
<dbReference type="AlphaFoldDB" id="A0A4Y3WNE1"/>